<dbReference type="AlphaFoldDB" id="A0A507B620"/>
<comment type="caution">
    <text evidence="1">The sequence shown here is derived from an EMBL/GenBank/DDBJ whole genome shotgun (WGS) entry which is preliminary data.</text>
</comment>
<proteinExistence type="predicted"/>
<protein>
    <recommendedName>
        <fullName evidence="3">Methyltransferase type 12</fullName>
    </recommendedName>
</protein>
<dbReference type="EMBL" id="SKBQ01000039">
    <property type="protein sequence ID" value="TPX12809.1"/>
    <property type="molecule type" value="Genomic_DNA"/>
</dbReference>
<reference evidence="1 2" key="1">
    <citation type="submission" date="2019-06" db="EMBL/GenBank/DDBJ databases">
        <title>Draft genome sequence of the filamentous fungus Phialemoniopsis curvata isolated from diesel fuel.</title>
        <authorList>
            <person name="Varaljay V.A."/>
            <person name="Lyon W.J."/>
            <person name="Crouch A.L."/>
            <person name="Drake C.E."/>
            <person name="Hollomon J.M."/>
            <person name="Nadeau L.J."/>
            <person name="Nunn H.S."/>
            <person name="Stevenson B.S."/>
            <person name="Bojanowski C.L."/>
            <person name="Crookes-Goodson W.J."/>
        </authorList>
    </citation>
    <scope>NUCLEOTIDE SEQUENCE [LARGE SCALE GENOMIC DNA]</scope>
    <source>
        <strain evidence="1 2">D216</strain>
    </source>
</reference>
<organism evidence="1 2">
    <name type="scientific">Thyridium curvatum</name>
    <dbReference type="NCBI Taxonomy" id="1093900"/>
    <lineage>
        <taxon>Eukaryota</taxon>
        <taxon>Fungi</taxon>
        <taxon>Dikarya</taxon>
        <taxon>Ascomycota</taxon>
        <taxon>Pezizomycotina</taxon>
        <taxon>Sordariomycetes</taxon>
        <taxon>Sordariomycetidae</taxon>
        <taxon>Thyridiales</taxon>
        <taxon>Thyridiaceae</taxon>
        <taxon>Thyridium</taxon>
    </lineage>
</organism>
<dbReference type="Proteomes" id="UP000319257">
    <property type="component" value="Unassembled WGS sequence"/>
</dbReference>
<accession>A0A507B620</accession>
<dbReference type="InParanoid" id="A0A507B620"/>
<dbReference type="GeneID" id="41974136"/>
<dbReference type="Gene3D" id="3.40.50.150">
    <property type="entry name" value="Vaccinia Virus protein VP39"/>
    <property type="match status" value="1"/>
</dbReference>
<gene>
    <name evidence="1" type="ORF">E0L32_006689</name>
</gene>
<evidence type="ECO:0000313" key="2">
    <source>
        <dbReference type="Proteomes" id="UP000319257"/>
    </source>
</evidence>
<dbReference type="InterPro" id="IPR029063">
    <property type="entry name" value="SAM-dependent_MTases_sf"/>
</dbReference>
<evidence type="ECO:0008006" key="3">
    <source>
        <dbReference type="Google" id="ProtNLM"/>
    </source>
</evidence>
<name>A0A507B620_9PEZI</name>
<dbReference type="RefSeq" id="XP_030994520.1">
    <property type="nucleotide sequence ID" value="XM_031141350.1"/>
</dbReference>
<dbReference type="OrthoDB" id="5088865at2759"/>
<evidence type="ECO:0000313" key="1">
    <source>
        <dbReference type="EMBL" id="TPX12809.1"/>
    </source>
</evidence>
<keyword evidence="2" id="KW-1185">Reference proteome</keyword>
<sequence length="283" mass="31832">MAKDSPKADFSHIYNRRDPRQFFKELQSLDYQVPHHALPFLQAAVEWLSRDGDEKPPKVLDICCSYGVNAALLRYEISFAALVDHSSSASRQPAAEEQIASDVRYFSSLPKRYDISIAGLDVAQNAVQYAVGTGLLTAGYTENLEIEEMSPELQQELKEVRLLTCTGGVGYVGVDTFSRIMKAISNPKRVWVVAFVLRIFSYDEISILLSESGLVTEKIPDAVFCQRRFASSEEQQRAMATVRAKGLDPTGLEADGWYYAECFISRPDDEVQRYPLKEVIRIV</sequence>